<protein>
    <submittedName>
        <fullName evidence="2">Uncharacterized protein</fullName>
    </submittedName>
</protein>
<dbReference type="VEuPathDB" id="FungiDB:HMPREF1541_09780"/>
<dbReference type="Proteomes" id="UP000030752">
    <property type="component" value="Unassembled WGS sequence"/>
</dbReference>
<organism evidence="2 3">
    <name type="scientific">Cyphellophora europaea (strain CBS 101466)</name>
    <name type="common">Phialophora europaea</name>
    <dbReference type="NCBI Taxonomy" id="1220924"/>
    <lineage>
        <taxon>Eukaryota</taxon>
        <taxon>Fungi</taxon>
        <taxon>Dikarya</taxon>
        <taxon>Ascomycota</taxon>
        <taxon>Pezizomycotina</taxon>
        <taxon>Eurotiomycetes</taxon>
        <taxon>Chaetothyriomycetidae</taxon>
        <taxon>Chaetothyriales</taxon>
        <taxon>Cyphellophoraceae</taxon>
        <taxon>Cyphellophora</taxon>
    </lineage>
</organism>
<dbReference type="Pfam" id="PF11696">
    <property type="entry name" value="DUF3292"/>
    <property type="match status" value="1"/>
</dbReference>
<dbReference type="STRING" id="1220924.W2S8G0"/>
<dbReference type="InterPro" id="IPR021709">
    <property type="entry name" value="DUF3292"/>
</dbReference>
<reference evidence="2 3" key="1">
    <citation type="submission" date="2013-03" db="EMBL/GenBank/DDBJ databases">
        <title>The Genome Sequence of Phialophora europaea CBS 101466.</title>
        <authorList>
            <consortium name="The Broad Institute Genomics Platform"/>
            <person name="Cuomo C."/>
            <person name="de Hoog S."/>
            <person name="Gorbushina A."/>
            <person name="Walker B."/>
            <person name="Young S.K."/>
            <person name="Zeng Q."/>
            <person name="Gargeya S."/>
            <person name="Fitzgerald M."/>
            <person name="Haas B."/>
            <person name="Abouelleil A."/>
            <person name="Allen A.W."/>
            <person name="Alvarado L."/>
            <person name="Arachchi H.M."/>
            <person name="Berlin A.M."/>
            <person name="Chapman S.B."/>
            <person name="Gainer-Dewar J."/>
            <person name="Goldberg J."/>
            <person name="Griggs A."/>
            <person name="Gujja S."/>
            <person name="Hansen M."/>
            <person name="Howarth C."/>
            <person name="Imamovic A."/>
            <person name="Ireland A."/>
            <person name="Larimer J."/>
            <person name="McCowan C."/>
            <person name="Murphy C."/>
            <person name="Pearson M."/>
            <person name="Poon T.W."/>
            <person name="Priest M."/>
            <person name="Roberts A."/>
            <person name="Saif S."/>
            <person name="Shea T."/>
            <person name="Sisk P."/>
            <person name="Sykes S."/>
            <person name="Wortman J."/>
            <person name="Nusbaum C."/>
            <person name="Birren B."/>
        </authorList>
    </citation>
    <scope>NUCLEOTIDE SEQUENCE [LARGE SCALE GENOMIC DNA]</scope>
    <source>
        <strain evidence="2 3">CBS 101466</strain>
    </source>
</reference>
<dbReference type="AlphaFoldDB" id="W2S8G0"/>
<dbReference type="GeneID" id="19977119"/>
<name>W2S8G0_CYPE1</name>
<dbReference type="OrthoDB" id="1708389at2759"/>
<sequence length="459" mass="49704">MSLVDWRTGGLSKPAAGVLGSLDSATGAPETFRGEAIEKEAESFATALAGIAVSVWTAQDEDTKPSNQLSDPQPKDSLPRLQEPTTLMSIAMDKAYGVNDPSHDKTREPMQTALWSGVLPFLRFLYIVSDTWERLANALDPTPPFPSLDHKLRLAALLVLLALGTTFVSLDSVARILSFALGVGLFARPPLTWAISSLEQRCPGWSNLMSPEHHIFRGIPTNAQLAITLLRSAENHVSPLPLRPHTKQSPTIKPIPIPSKADAETWEAPLGASQADLADAAAPDQNVLDAASGPCSEIQATERRKPHRLFGLVKGGIKSTVEMTLKADKLRAKAGHQSAKNRIGILPHKNNAGDREPGPWIFAVRHDGKEGRLHIGADGTISFNDAWTIHATEITELKKHDGLGFKARVVVGWAMDLDVKDGLEITDRSGKSYVLTAVPQRDQLFNRLCAIGGQKWDVG</sequence>
<dbReference type="EMBL" id="KB822713">
    <property type="protein sequence ID" value="ETN44905.1"/>
    <property type="molecule type" value="Genomic_DNA"/>
</dbReference>
<evidence type="ECO:0000256" key="1">
    <source>
        <dbReference type="SAM" id="MobiDB-lite"/>
    </source>
</evidence>
<dbReference type="eggNOG" id="ENOG502QS59">
    <property type="taxonomic scope" value="Eukaryota"/>
</dbReference>
<feature type="region of interest" description="Disordered" evidence="1">
    <location>
        <begin position="59"/>
        <end position="80"/>
    </location>
</feature>
<proteinExistence type="predicted"/>
<dbReference type="RefSeq" id="XP_008712675.1">
    <property type="nucleotide sequence ID" value="XM_008714453.1"/>
</dbReference>
<accession>W2S8G0</accession>
<dbReference type="PANTHER" id="PTHR38694:SF1">
    <property type="entry name" value="PEROXIN DOMAIN-CONTAINING PROTEIN"/>
    <property type="match status" value="1"/>
</dbReference>
<dbReference type="PANTHER" id="PTHR38694">
    <property type="entry name" value="CONSERVED EXPRESSED PROTEIN"/>
    <property type="match status" value="1"/>
</dbReference>
<gene>
    <name evidence="2" type="ORF">HMPREF1541_09780</name>
</gene>
<keyword evidence="3" id="KW-1185">Reference proteome</keyword>
<dbReference type="HOGENOM" id="CLU_047438_0_0_1"/>
<evidence type="ECO:0000313" key="3">
    <source>
        <dbReference type="Proteomes" id="UP000030752"/>
    </source>
</evidence>
<evidence type="ECO:0000313" key="2">
    <source>
        <dbReference type="EMBL" id="ETN44905.1"/>
    </source>
</evidence>
<dbReference type="InParanoid" id="W2S8G0"/>